<dbReference type="PANTHER" id="PTHR11575">
    <property type="entry name" value="5'-NUCLEOTIDASE-RELATED"/>
    <property type="match status" value="1"/>
</dbReference>
<dbReference type="EC" id="3.1.3.5" evidence="2"/>
<reference evidence="4 5" key="1">
    <citation type="journal article" date="2024" name="BMC Genomics">
        <title>De novo assembly and annotation of Popillia japonica's genome with initial clues to its potential as an invasive pest.</title>
        <authorList>
            <person name="Cucini C."/>
            <person name="Boschi S."/>
            <person name="Funari R."/>
            <person name="Cardaioli E."/>
            <person name="Iannotti N."/>
            <person name="Marturano G."/>
            <person name="Paoli F."/>
            <person name="Bruttini M."/>
            <person name="Carapelli A."/>
            <person name="Frati F."/>
            <person name="Nardi F."/>
        </authorList>
    </citation>
    <scope>NUCLEOTIDE SEQUENCE [LARGE SCALE GENOMIC DNA]</scope>
    <source>
        <strain evidence="4">DMR45628</strain>
    </source>
</reference>
<name>A0AAW1N001_POPJA</name>
<evidence type="ECO:0000256" key="2">
    <source>
        <dbReference type="ARBA" id="ARBA00012643"/>
    </source>
</evidence>
<evidence type="ECO:0000313" key="4">
    <source>
        <dbReference type="EMBL" id="KAK9753212.1"/>
    </source>
</evidence>
<dbReference type="EMBL" id="JASPKY010000015">
    <property type="protein sequence ID" value="KAK9753212.1"/>
    <property type="molecule type" value="Genomic_DNA"/>
</dbReference>
<dbReference type="AlphaFoldDB" id="A0AAW1N001"/>
<dbReference type="SUPFAM" id="SSF56300">
    <property type="entry name" value="Metallo-dependent phosphatases"/>
    <property type="match status" value="1"/>
</dbReference>
<proteinExistence type="predicted"/>
<organism evidence="4 5">
    <name type="scientific">Popillia japonica</name>
    <name type="common">Japanese beetle</name>
    <dbReference type="NCBI Taxonomy" id="7064"/>
    <lineage>
        <taxon>Eukaryota</taxon>
        <taxon>Metazoa</taxon>
        <taxon>Ecdysozoa</taxon>
        <taxon>Arthropoda</taxon>
        <taxon>Hexapoda</taxon>
        <taxon>Insecta</taxon>
        <taxon>Pterygota</taxon>
        <taxon>Neoptera</taxon>
        <taxon>Endopterygota</taxon>
        <taxon>Coleoptera</taxon>
        <taxon>Polyphaga</taxon>
        <taxon>Scarabaeiformia</taxon>
        <taxon>Scarabaeidae</taxon>
        <taxon>Rutelinae</taxon>
        <taxon>Popillia</taxon>
    </lineage>
</organism>
<dbReference type="GO" id="GO:0008253">
    <property type="term" value="F:5'-nucleotidase activity"/>
    <property type="evidence" value="ECO:0007669"/>
    <property type="project" value="UniProtKB-EC"/>
</dbReference>
<protein>
    <recommendedName>
        <fullName evidence="2">5'-nucleotidase</fullName>
        <ecNumber evidence="2">3.1.3.5</ecNumber>
    </recommendedName>
</protein>
<dbReference type="InterPro" id="IPR006179">
    <property type="entry name" value="5_nucleotidase/apyrase"/>
</dbReference>
<dbReference type="PANTHER" id="PTHR11575:SF24">
    <property type="entry name" value="5'-NUCLEOTIDASE"/>
    <property type="match status" value="1"/>
</dbReference>
<comment type="catalytic activity">
    <reaction evidence="1">
        <text>a ribonucleoside 5'-phosphate + H2O = a ribonucleoside + phosphate</text>
        <dbReference type="Rhea" id="RHEA:12484"/>
        <dbReference type="ChEBI" id="CHEBI:15377"/>
        <dbReference type="ChEBI" id="CHEBI:18254"/>
        <dbReference type="ChEBI" id="CHEBI:43474"/>
        <dbReference type="ChEBI" id="CHEBI:58043"/>
        <dbReference type="EC" id="3.1.3.5"/>
    </reaction>
</comment>
<dbReference type="InterPro" id="IPR029052">
    <property type="entry name" value="Metallo-depent_PP-like"/>
</dbReference>
<dbReference type="Gene3D" id="3.60.21.10">
    <property type="match status" value="1"/>
</dbReference>
<comment type="caution">
    <text evidence="4">The sequence shown here is derived from an EMBL/GenBank/DDBJ whole genome shotgun (WGS) entry which is preliminary data.</text>
</comment>
<dbReference type="GO" id="GO:0005886">
    <property type="term" value="C:plasma membrane"/>
    <property type="evidence" value="ECO:0007669"/>
    <property type="project" value="TreeGrafter"/>
</dbReference>
<evidence type="ECO:0000313" key="5">
    <source>
        <dbReference type="Proteomes" id="UP001458880"/>
    </source>
</evidence>
<feature type="chain" id="PRO_5043688092" description="5'-nucleotidase" evidence="3">
    <location>
        <begin position="18"/>
        <end position="103"/>
    </location>
</feature>
<keyword evidence="5" id="KW-1185">Reference proteome</keyword>
<keyword evidence="3" id="KW-0732">Signal</keyword>
<accession>A0AAW1N001</accession>
<sequence length="103" mass="11850">MYYFIFIALITVHSVHAGFEFIILHNNDMNSRLEESYEENKYVGGIERVSYVVKEARKEAAAKKTPPVIYLNAGDVYTDVVWRHPFSRKVAIELLNNLMPDAA</sequence>
<dbReference type="GO" id="GO:0006196">
    <property type="term" value="P:AMP catabolic process"/>
    <property type="evidence" value="ECO:0007669"/>
    <property type="project" value="TreeGrafter"/>
</dbReference>
<dbReference type="Proteomes" id="UP001458880">
    <property type="component" value="Unassembled WGS sequence"/>
</dbReference>
<evidence type="ECO:0000256" key="1">
    <source>
        <dbReference type="ARBA" id="ARBA00000815"/>
    </source>
</evidence>
<evidence type="ECO:0000256" key="3">
    <source>
        <dbReference type="SAM" id="SignalP"/>
    </source>
</evidence>
<feature type="signal peptide" evidence="3">
    <location>
        <begin position="1"/>
        <end position="17"/>
    </location>
</feature>
<gene>
    <name evidence="4" type="ORF">QE152_g3712</name>
</gene>